<gene>
    <name evidence="6" type="ORF">GWI71_05505</name>
</gene>
<keyword evidence="2" id="KW-0808">Transferase</keyword>
<accession>A0ABW9ZEK6</accession>
<keyword evidence="1 6" id="KW-0489">Methyltransferase</keyword>
<dbReference type="PROSITE" id="PS51683">
    <property type="entry name" value="SAM_OMT_II"/>
    <property type="match status" value="1"/>
</dbReference>
<comment type="caution">
    <text evidence="6">The sequence shown here is derived from an EMBL/GenBank/DDBJ whole genome shotgun (WGS) entry which is preliminary data.</text>
</comment>
<dbReference type="GO" id="GO:0032259">
    <property type="term" value="P:methylation"/>
    <property type="evidence" value="ECO:0007669"/>
    <property type="project" value="UniProtKB-KW"/>
</dbReference>
<dbReference type="GO" id="GO:0008168">
    <property type="term" value="F:methyltransferase activity"/>
    <property type="evidence" value="ECO:0007669"/>
    <property type="project" value="UniProtKB-KW"/>
</dbReference>
<name>A0ABW9ZEK6_9HYPH</name>
<organism evidence="6 7">
    <name type="scientific">Pannonibacter tanglangensis</name>
    <dbReference type="NCBI Taxonomy" id="2750084"/>
    <lineage>
        <taxon>Bacteria</taxon>
        <taxon>Pseudomonadati</taxon>
        <taxon>Pseudomonadota</taxon>
        <taxon>Alphaproteobacteria</taxon>
        <taxon>Hyphomicrobiales</taxon>
        <taxon>Stappiaceae</taxon>
        <taxon>Pannonibacter</taxon>
    </lineage>
</organism>
<dbReference type="PANTHER" id="PTHR43712:SF2">
    <property type="entry name" value="O-METHYLTRANSFERASE CICE"/>
    <property type="match status" value="1"/>
</dbReference>
<dbReference type="Gene3D" id="3.40.50.150">
    <property type="entry name" value="Vaccinia Virus protein VP39"/>
    <property type="match status" value="1"/>
</dbReference>
<evidence type="ECO:0000259" key="5">
    <source>
        <dbReference type="Pfam" id="PF00891"/>
    </source>
</evidence>
<evidence type="ECO:0000256" key="3">
    <source>
        <dbReference type="ARBA" id="ARBA00022691"/>
    </source>
</evidence>
<protein>
    <submittedName>
        <fullName evidence="6">Methyltransferase domain-containing protein</fullName>
    </submittedName>
</protein>
<keyword evidence="7" id="KW-1185">Reference proteome</keyword>
<dbReference type="InterPro" id="IPR016461">
    <property type="entry name" value="COMT-like"/>
</dbReference>
<evidence type="ECO:0000256" key="4">
    <source>
        <dbReference type="SAM" id="Phobius"/>
    </source>
</evidence>
<evidence type="ECO:0000313" key="6">
    <source>
        <dbReference type="EMBL" id="NBN63131.1"/>
    </source>
</evidence>
<sequence length="391" mass="42331">MSADPQAQRVAAPPWPPADAAPQPLSVRLRLWRNRMIGSPGFRRWMLRLPFTRKIAQRRANDLFRLTAGFVFSQVLGACLSLGVFARLKDTTAGSEALARDCGLPVARMRLLLDQAARLGLVRRAGPDDWVLDDAGAVVAADPGIAAMIEHHSLFYRDLTDPAALFRDPQPATALNAYWAYGRGHDVAALDPEAAAAYSRLMRASQAMLSDCILDAHDFGRYEGLLDVGGGEGAFLAAAATRHPRLRLQLFDLPPVAELARRHLGGLGLLHRTDLAGGDFVATPIPATSDCVSLVRVLCDHDDDRVRQILSNLHRSMRPGATLVVAEAMAGASEGAQLAAVYFGLYFLAMGSGRCRSESEIRRLVTEAGFRNAHTRQTSAPLLATLVLATR</sequence>
<evidence type="ECO:0000313" key="7">
    <source>
        <dbReference type="Proteomes" id="UP000541347"/>
    </source>
</evidence>
<dbReference type="Gene3D" id="1.10.10.10">
    <property type="entry name" value="Winged helix-like DNA-binding domain superfamily/Winged helix DNA-binding domain"/>
    <property type="match status" value="1"/>
</dbReference>
<dbReference type="InterPro" id="IPR036388">
    <property type="entry name" value="WH-like_DNA-bd_sf"/>
</dbReference>
<dbReference type="Pfam" id="PF00891">
    <property type="entry name" value="Methyltransf_2"/>
    <property type="match status" value="1"/>
</dbReference>
<feature type="transmembrane region" description="Helical" evidence="4">
    <location>
        <begin position="63"/>
        <end position="86"/>
    </location>
</feature>
<evidence type="ECO:0000256" key="2">
    <source>
        <dbReference type="ARBA" id="ARBA00022679"/>
    </source>
</evidence>
<dbReference type="InterPro" id="IPR029063">
    <property type="entry name" value="SAM-dependent_MTases_sf"/>
</dbReference>
<dbReference type="RefSeq" id="WP_161674798.1">
    <property type="nucleotide sequence ID" value="NZ_JAABLP010000002.1"/>
</dbReference>
<dbReference type="SUPFAM" id="SSF46785">
    <property type="entry name" value="Winged helix' DNA-binding domain"/>
    <property type="match status" value="1"/>
</dbReference>
<dbReference type="Gene3D" id="1.10.287.1350">
    <property type="match status" value="1"/>
</dbReference>
<keyword evidence="4" id="KW-1133">Transmembrane helix</keyword>
<evidence type="ECO:0000256" key="1">
    <source>
        <dbReference type="ARBA" id="ARBA00022603"/>
    </source>
</evidence>
<dbReference type="CDD" id="cd02440">
    <property type="entry name" value="AdoMet_MTases"/>
    <property type="match status" value="1"/>
</dbReference>
<dbReference type="PANTHER" id="PTHR43712">
    <property type="entry name" value="PUTATIVE (AFU_ORTHOLOGUE AFUA_4G14580)-RELATED"/>
    <property type="match status" value="1"/>
</dbReference>
<reference evidence="6 7" key="1">
    <citation type="submission" date="2020-01" db="EMBL/GenBank/DDBJ databases">
        <authorList>
            <person name="Peng S.Y."/>
            <person name="Li J."/>
            <person name="Wang M."/>
            <person name="Wang L."/>
            <person name="Wang C.Q."/>
            <person name="Wang J.R."/>
        </authorList>
    </citation>
    <scope>NUCLEOTIDE SEQUENCE [LARGE SCALE GENOMIC DNA]</scope>
    <source>
        <strain evidence="6 7">XCT-34</strain>
    </source>
</reference>
<proteinExistence type="predicted"/>
<dbReference type="EMBL" id="JAABLP010000002">
    <property type="protein sequence ID" value="NBN63131.1"/>
    <property type="molecule type" value="Genomic_DNA"/>
</dbReference>
<dbReference type="Proteomes" id="UP000541347">
    <property type="component" value="Unassembled WGS sequence"/>
</dbReference>
<dbReference type="SUPFAM" id="SSF53335">
    <property type="entry name" value="S-adenosyl-L-methionine-dependent methyltransferases"/>
    <property type="match status" value="1"/>
</dbReference>
<feature type="domain" description="O-methyltransferase C-terminal" evidence="5">
    <location>
        <begin position="180"/>
        <end position="371"/>
    </location>
</feature>
<keyword evidence="4" id="KW-0812">Transmembrane</keyword>
<keyword evidence="4" id="KW-0472">Membrane</keyword>
<dbReference type="PIRSF" id="PIRSF005739">
    <property type="entry name" value="O-mtase"/>
    <property type="match status" value="1"/>
</dbReference>
<dbReference type="InterPro" id="IPR036390">
    <property type="entry name" value="WH_DNA-bd_sf"/>
</dbReference>
<dbReference type="InterPro" id="IPR001077">
    <property type="entry name" value="COMT_C"/>
</dbReference>
<keyword evidence="3" id="KW-0949">S-adenosyl-L-methionine</keyword>